<gene>
    <name evidence="1" type="ORF">CLUMA_CG015529</name>
</gene>
<dbReference type="Proteomes" id="UP000183832">
    <property type="component" value="Unassembled WGS sequence"/>
</dbReference>
<proteinExistence type="predicted"/>
<dbReference type="EMBL" id="CVRI01000057">
    <property type="protein sequence ID" value="CRL02366.1"/>
    <property type="molecule type" value="Genomic_DNA"/>
</dbReference>
<protein>
    <submittedName>
        <fullName evidence="1">CLUMA_CG015529, isoform A</fullName>
    </submittedName>
</protein>
<keyword evidence="2" id="KW-1185">Reference proteome</keyword>
<reference evidence="1 2" key="1">
    <citation type="submission" date="2015-04" db="EMBL/GenBank/DDBJ databases">
        <authorList>
            <person name="Syromyatnikov M.Y."/>
            <person name="Popov V.N."/>
        </authorList>
    </citation>
    <scope>NUCLEOTIDE SEQUENCE [LARGE SCALE GENOMIC DNA]</scope>
</reference>
<name>A0A1J1ITD2_9DIPT</name>
<organism evidence="1 2">
    <name type="scientific">Clunio marinus</name>
    <dbReference type="NCBI Taxonomy" id="568069"/>
    <lineage>
        <taxon>Eukaryota</taxon>
        <taxon>Metazoa</taxon>
        <taxon>Ecdysozoa</taxon>
        <taxon>Arthropoda</taxon>
        <taxon>Hexapoda</taxon>
        <taxon>Insecta</taxon>
        <taxon>Pterygota</taxon>
        <taxon>Neoptera</taxon>
        <taxon>Endopterygota</taxon>
        <taxon>Diptera</taxon>
        <taxon>Nematocera</taxon>
        <taxon>Chironomoidea</taxon>
        <taxon>Chironomidae</taxon>
        <taxon>Clunio</taxon>
    </lineage>
</organism>
<evidence type="ECO:0000313" key="2">
    <source>
        <dbReference type="Proteomes" id="UP000183832"/>
    </source>
</evidence>
<sequence>MKGQNHVTAGGYVPKELFYYYITLEANISFQIQQSHMELEFSQKALLFFTLCYNFRSFFSGFWQRLVLSEEINTT</sequence>
<evidence type="ECO:0000313" key="1">
    <source>
        <dbReference type="EMBL" id="CRL02366.1"/>
    </source>
</evidence>
<accession>A0A1J1ITD2</accession>
<dbReference type="AlphaFoldDB" id="A0A1J1ITD2"/>